<comment type="caution">
    <text evidence="2">The sequence shown here is derived from an EMBL/GenBank/DDBJ whole genome shotgun (WGS) entry which is preliminary data.</text>
</comment>
<dbReference type="CDD" id="cd04301">
    <property type="entry name" value="NAT_SF"/>
    <property type="match status" value="1"/>
</dbReference>
<dbReference type="InterPro" id="IPR000182">
    <property type="entry name" value="GNAT_dom"/>
</dbReference>
<dbReference type="InterPro" id="IPR016181">
    <property type="entry name" value="Acyl_CoA_acyltransferase"/>
</dbReference>
<evidence type="ECO:0000313" key="3">
    <source>
        <dbReference type="Proteomes" id="UP000290287"/>
    </source>
</evidence>
<protein>
    <submittedName>
        <fullName evidence="2">GNAT family N-acetyltransferase</fullName>
    </submittedName>
</protein>
<dbReference type="EMBL" id="PEIB01000002">
    <property type="protein sequence ID" value="RXJ74620.1"/>
    <property type="molecule type" value="Genomic_DNA"/>
</dbReference>
<name>A0A4Q0YTQ3_9GAMM</name>
<dbReference type="GO" id="GO:0016747">
    <property type="term" value="F:acyltransferase activity, transferring groups other than amino-acyl groups"/>
    <property type="evidence" value="ECO:0007669"/>
    <property type="project" value="InterPro"/>
</dbReference>
<organism evidence="2 3">
    <name type="scientific">Veronia nyctiphanis</name>
    <dbReference type="NCBI Taxonomy" id="1278244"/>
    <lineage>
        <taxon>Bacteria</taxon>
        <taxon>Pseudomonadati</taxon>
        <taxon>Pseudomonadota</taxon>
        <taxon>Gammaproteobacteria</taxon>
        <taxon>Vibrionales</taxon>
        <taxon>Vibrionaceae</taxon>
        <taxon>Veronia</taxon>
    </lineage>
</organism>
<keyword evidence="3" id="KW-1185">Reference proteome</keyword>
<keyword evidence="2" id="KW-0808">Transferase</keyword>
<dbReference type="SUPFAM" id="SSF55729">
    <property type="entry name" value="Acyl-CoA N-acyltransferases (Nat)"/>
    <property type="match status" value="1"/>
</dbReference>
<proteinExistence type="predicted"/>
<sequence length="170" mass="18914">MPSYQKGITMNIRVANVEDAERINMLNRQIGSSPSLCRTKETLANAIASENQLILVAEVCGLVSGYIVIQLLSVLHDDKPTGRISALVVDETFREMTIGTQLLDSAAQFFKNKGCNRMEMCSPVCQEDHDGFHLLVGYKITPKRYLKLIASQQMLAEQSNKVCRPAHGWS</sequence>
<dbReference type="PROSITE" id="PS51186">
    <property type="entry name" value="GNAT"/>
    <property type="match status" value="1"/>
</dbReference>
<feature type="domain" description="N-acetyltransferase" evidence="1">
    <location>
        <begin position="10"/>
        <end position="150"/>
    </location>
</feature>
<evidence type="ECO:0000259" key="1">
    <source>
        <dbReference type="PROSITE" id="PS51186"/>
    </source>
</evidence>
<dbReference type="Gene3D" id="3.40.630.30">
    <property type="match status" value="1"/>
</dbReference>
<dbReference type="Proteomes" id="UP000290287">
    <property type="component" value="Unassembled WGS sequence"/>
</dbReference>
<accession>A0A4Q0YTQ3</accession>
<evidence type="ECO:0000313" key="2">
    <source>
        <dbReference type="EMBL" id="RXJ74620.1"/>
    </source>
</evidence>
<reference evidence="2 3" key="1">
    <citation type="submission" date="2017-10" db="EMBL/GenBank/DDBJ databases">
        <title>Nyctiphanis sp. nov., isolated from the stomach of the euphausiid Nyctiphanes simplex (Hansen, 1911) in the Gulf of California.</title>
        <authorList>
            <person name="Gomez-Gil B."/>
            <person name="Aguilar-Mendez M."/>
            <person name="Lopez-Cortes A."/>
            <person name="Gomez-Gutierrez J."/>
            <person name="Roque A."/>
            <person name="Lang E."/>
            <person name="Gonzalez-Castillo A."/>
        </authorList>
    </citation>
    <scope>NUCLEOTIDE SEQUENCE [LARGE SCALE GENOMIC DNA]</scope>
    <source>
        <strain evidence="2 3">CAIM 600</strain>
    </source>
</reference>
<gene>
    <name evidence="2" type="ORF">CS022_03380</name>
</gene>
<dbReference type="AlphaFoldDB" id="A0A4Q0YTQ3"/>
<dbReference type="Pfam" id="PF00583">
    <property type="entry name" value="Acetyltransf_1"/>
    <property type="match status" value="1"/>
</dbReference>